<dbReference type="PRINTS" id="PR00111">
    <property type="entry name" value="ABHYDROLASE"/>
</dbReference>
<dbReference type="InterPro" id="IPR000073">
    <property type="entry name" value="AB_hydrolase_1"/>
</dbReference>
<feature type="domain" description="AB hydrolase-1" evidence="2">
    <location>
        <begin position="49"/>
        <end position="287"/>
    </location>
</feature>
<evidence type="ECO:0000313" key="3">
    <source>
        <dbReference type="EMBL" id="MCQ8185869.1"/>
    </source>
</evidence>
<evidence type="ECO:0000259" key="2">
    <source>
        <dbReference type="Pfam" id="PF00561"/>
    </source>
</evidence>
<keyword evidence="4" id="KW-1185">Reference proteome</keyword>
<reference evidence="3" key="1">
    <citation type="submission" date="2022-07" db="EMBL/GenBank/DDBJ databases">
        <title>Parvularcula maris sp. nov., an algicidal bacterium isolated from seawater.</title>
        <authorList>
            <person name="Li F."/>
        </authorList>
    </citation>
    <scope>NUCLEOTIDE SEQUENCE</scope>
    <source>
        <strain evidence="3">BGMRC 0090</strain>
    </source>
</reference>
<dbReference type="SUPFAM" id="SSF53474">
    <property type="entry name" value="alpha/beta-Hydrolases"/>
    <property type="match status" value="1"/>
</dbReference>
<organism evidence="3 4">
    <name type="scientific">Parvularcula maris</name>
    <dbReference type="NCBI Taxonomy" id="2965077"/>
    <lineage>
        <taxon>Bacteria</taxon>
        <taxon>Pseudomonadati</taxon>
        <taxon>Pseudomonadota</taxon>
        <taxon>Alphaproteobacteria</taxon>
        <taxon>Parvularculales</taxon>
        <taxon>Parvularculaceae</taxon>
        <taxon>Parvularcula</taxon>
    </lineage>
</organism>
<sequence length="311" mass="34416">MGQVLRTPDARFENLPDYPFAPNYVDIVDEGLGTLRQHYVDEGPKDGEVVLLMHGEPSWSYLYRHMIPPLAEAGFRVVAPDLIGFGRSDKPSDKSVYSYRRNVQWMLSFLTAMDLRGVTLFCQDWGGLIGLRLVAEQPERFARVVVSNSGLPRGEGMSDAFMRWQRIAKWSPIMPIGRVLQRASTRTLSDEEVAAYEAPFPKGSYKAAARIFPSLVPVKANDPGAADNRAAWTTLSRFGGPVLTLFGDSDPVTAGWDKQLQNNMPGAAGQAHRTIEGGHHFIQEDAPEELVRGIVDFIHANPLPGRLKAVS</sequence>
<dbReference type="Pfam" id="PF00561">
    <property type="entry name" value="Abhydrolase_1"/>
    <property type="match status" value="1"/>
</dbReference>
<name>A0A9X2LA38_9PROT</name>
<evidence type="ECO:0000313" key="4">
    <source>
        <dbReference type="Proteomes" id="UP001142610"/>
    </source>
</evidence>
<dbReference type="InterPro" id="IPR029058">
    <property type="entry name" value="AB_hydrolase_fold"/>
</dbReference>
<dbReference type="EMBL" id="JANIBC010000009">
    <property type="protein sequence ID" value="MCQ8185869.1"/>
    <property type="molecule type" value="Genomic_DNA"/>
</dbReference>
<dbReference type="Proteomes" id="UP001142610">
    <property type="component" value="Unassembled WGS sequence"/>
</dbReference>
<dbReference type="RefSeq" id="WP_256619765.1">
    <property type="nucleotide sequence ID" value="NZ_JANIBC010000009.1"/>
</dbReference>
<dbReference type="NCBIfam" id="NF002043">
    <property type="entry name" value="PRK00870.1"/>
    <property type="match status" value="1"/>
</dbReference>
<proteinExistence type="predicted"/>
<dbReference type="InterPro" id="IPR000639">
    <property type="entry name" value="Epox_hydrolase-like"/>
</dbReference>
<protein>
    <submittedName>
        <fullName evidence="3">Haloalkane dehalogenase</fullName>
    </submittedName>
</protein>
<evidence type="ECO:0000256" key="1">
    <source>
        <dbReference type="ARBA" id="ARBA00022801"/>
    </source>
</evidence>
<keyword evidence="1" id="KW-0378">Hydrolase</keyword>
<comment type="caution">
    <text evidence="3">The sequence shown here is derived from an EMBL/GenBank/DDBJ whole genome shotgun (WGS) entry which is preliminary data.</text>
</comment>
<gene>
    <name evidence="3" type="ORF">NOG11_10750</name>
</gene>
<dbReference type="PANTHER" id="PTHR43329">
    <property type="entry name" value="EPOXIDE HYDROLASE"/>
    <property type="match status" value="1"/>
</dbReference>
<dbReference type="Gene3D" id="3.40.50.1820">
    <property type="entry name" value="alpha/beta hydrolase"/>
    <property type="match status" value="1"/>
</dbReference>
<accession>A0A9X2LA38</accession>
<dbReference type="GO" id="GO:0016787">
    <property type="term" value="F:hydrolase activity"/>
    <property type="evidence" value="ECO:0007669"/>
    <property type="project" value="UniProtKB-KW"/>
</dbReference>
<dbReference type="AlphaFoldDB" id="A0A9X2LA38"/>
<dbReference type="PRINTS" id="PR00412">
    <property type="entry name" value="EPOXHYDRLASE"/>
</dbReference>